<sequence>MRNLSEAVLVVCKKPASPERMHPGMCVLHGETYPTPAHTQDSSVPFMKTQHSNIFFCSCPSCCPVSTVIHMQKSNNPLEQIVAALMELADGNPHPGHSIPGKTSAENDHSIFSAIAPKLPDFSYFCPLIDHYGDRWTLSSVG</sequence>
<name>A0AAJ5WTZ5_9BACT</name>
<protein>
    <submittedName>
        <fullName evidence="1">Uncharacterized protein</fullName>
    </submittedName>
</protein>
<gene>
    <name evidence="1" type="ORF">P0Y53_06095</name>
</gene>
<proteinExistence type="predicted"/>
<evidence type="ECO:0000313" key="2">
    <source>
        <dbReference type="Proteomes" id="UP001220610"/>
    </source>
</evidence>
<evidence type="ECO:0000313" key="1">
    <source>
        <dbReference type="EMBL" id="WEK37066.1"/>
    </source>
</evidence>
<dbReference type="Proteomes" id="UP001220610">
    <property type="component" value="Chromosome"/>
</dbReference>
<accession>A0AAJ5WTZ5</accession>
<dbReference type="EMBL" id="CP119311">
    <property type="protein sequence ID" value="WEK37066.1"/>
    <property type="molecule type" value="Genomic_DNA"/>
</dbReference>
<dbReference type="AlphaFoldDB" id="A0AAJ5WTZ5"/>
<reference evidence="1" key="1">
    <citation type="submission" date="2023-03" db="EMBL/GenBank/DDBJ databases">
        <title>Andean soil-derived lignocellulolytic bacterial consortium as a source of novel taxa and putative plastic-active enzymes.</title>
        <authorList>
            <person name="Diaz-Garcia L."/>
            <person name="Chuvochina M."/>
            <person name="Feuerriegel G."/>
            <person name="Bunk B."/>
            <person name="Sproer C."/>
            <person name="Streit W.R."/>
            <person name="Rodriguez L.M."/>
            <person name="Overmann J."/>
            <person name="Jimenez D.J."/>
        </authorList>
    </citation>
    <scope>NUCLEOTIDE SEQUENCE</scope>
    <source>
        <strain evidence="1">MAG 7</strain>
    </source>
</reference>
<organism evidence="1 2">
    <name type="scientific">Candidatus Pseudobacter hemicellulosilyticus</name>
    <dbReference type="NCBI Taxonomy" id="3121375"/>
    <lineage>
        <taxon>Bacteria</taxon>
        <taxon>Pseudomonadati</taxon>
        <taxon>Bacteroidota</taxon>
        <taxon>Chitinophagia</taxon>
        <taxon>Chitinophagales</taxon>
        <taxon>Chitinophagaceae</taxon>
        <taxon>Pseudobacter</taxon>
    </lineage>
</organism>